<reference evidence="5" key="1">
    <citation type="submission" date="2017-05" db="EMBL/GenBank/DDBJ databases">
        <authorList>
            <person name="Kirkegaard R."/>
            <person name="Mcilroy J S."/>
        </authorList>
    </citation>
    <scope>NUCLEOTIDE SEQUENCE [LARGE SCALE GENOMIC DNA]</scope>
</reference>
<evidence type="ECO:0000259" key="3">
    <source>
        <dbReference type="Pfam" id="PF02608"/>
    </source>
</evidence>
<feature type="chain" id="PRO_5012260979" evidence="2">
    <location>
        <begin position="22"/>
        <end position="420"/>
    </location>
</feature>
<dbReference type="Pfam" id="PF02608">
    <property type="entry name" value="Bmp"/>
    <property type="match status" value="1"/>
</dbReference>
<dbReference type="PROSITE" id="PS51257">
    <property type="entry name" value="PROKAR_LIPOPROTEIN"/>
    <property type="match status" value="1"/>
</dbReference>
<feature type="signal peptide" evidence="2">
    <location>
        <begin position="1"/>
        <end position="21"/>
    </location>
</feature>
<dbReference type="InterPro" id="IPR052910">
    <property type="entry name" value="ABC-Purine-Binding"/>
</dbReference>
<evidence type="ECO:0000256" key="1">
    <source>
        <dbReference type="ARBA" id="ARBA00022729"/>
    </source>
</evidence>
<dbReference type="RefSeq" id="WP_197687137.1">
    <property type="nucleotide sequence ID" value="NZ_LT859958.1"/>
</dbReference>
<evidence type="ECO:0000256" key="2">
    <source>
        <dbReference type="SAM" id="SignalP"/>
    </source>
</evidence>
<dbReference type="PANTHER" id="PTHR43208:SF1">
    <property type="entry name" value="ABC TRANSPORTER SUBSTRATE-BINDING PROTEIN"/>
    <property type="match status" value="1"/>
</dbReference>
<dbReference type="AlphaFoldDB" id="A0A1Y6K0B8"/>
<dbReference type="KEGG" id="abat:CFX1CAM_0079"/>
<protein>
    <submittedName>
        <fullName evidence="4">Basic membrane lipoprotein</fullName>
    </submittedName>
</protein>
<dbReference type="GO" id="GO:0005886">
    <property type="term" value="C:plasma membrane"/>
    <property type="evidence" value="ECO:0007669"/>
    <property type="project" value="InterPro"/>
</dbReference>
<organism evidence="4 5">
    <name type="scientific">Candidatus Brevifilum fermentans</name>
    <dbReference type="NCBI Taxonomy" id="1986204"/>
    <lineage>
        <taxon>Bacteria</taxon>
        <taxon>Bacillati</taxon>
        <taxon>Chloroflexota</taxon>
        <taxon>Anaerolineae</taxon>
        <taxon>Anaerolineales</taxon>
        <taxon>Anaerolineaceae</taxon>
        <taxon>Candidatus Brevifilum</taxon>
    </lineage>
</organism>
<dbReference type="InterPro" id="IPR003760">
    <property type="entry name" value="PnrA-like"/>
</dbReference>
<dbReference type="EMBL" id="LT859958">
    <property type="protein sequence ID" value="SMX53145.1"/>
    <property type="molecule type" value="Genomic_DNA"/>
</dbReference>
<evidence type="ECO:0000313" key="5">
    <source>
        <dbReference type="Proteomes" id="UP000195514"/>
    </source>
</evidence>
<keyword evidence="4" id="KW-0449">Lipoprotein</keyword>
<dbReference type="Proteomes" id="UP000195514">
    <property type="component" value="Chromosome I"/>
</dbReference>
<keyword evidence="1 2" id="KW-0732">Signal</keyword>
<keyword evidence="5" id="KW-1185">Reference proteome</keyword>
<gene>
    <name evidence="4" type="ORF">CFX1CAM_0079</name>
</gene>
<evidence type="ECO:0000313" key="4">
    <source>
        <dbReference type="EMBL" id="SMX53145.1"/>
    </source>
</evidence>
<accession>A0A1Y6K0B8</accession>
<sequence>MKKTVLFIIAVLMISALILTACKPKAPAEEPAAPVEEPAAPVEEPAAPVEEPEEFVFGILMVGPYNDRGYSQAHYEAGLYVEEKLPGTRMIYLDSVNTADRPGTTPAQLGEELVAQGAKMVIFNSDDMKDDAIEFAKNHPEIFVIHASGDTQWPDGENYIPLDNMVNIMGRMEYGKMIAGCDAALHSETGSIGYLGPLINEETRRLASAAYLGAKYCWEEYLQLDPADLNFRVTWIGFWFNIPGFTEDPSLVAQEFINSDVDVIISGIDTTEGLIEARKAAGEGARVFSIPYDYIGACDEAPEVCLGVPWFNWGPAYLRHITNATTGNWKAVFEWNGPSWEDLNNFDTTNVGYLPGPAVDPNAAILLESFIDELAGGLNLWAGPLNLQDGTPWLAAGEFATDTQVWYLPQLLEGMEGRSE</sequence>
<dbReference type="Gene3D" id="3.40.50.2300">
    <property type="match status" value="2"/>
</dbReference>
<feature type="domain" description="ABC transporter substrate-binding protein PnrA-like" evidence="3">
    <location>
        <begin position="58"/>
        <end position="317"/>
    </location>
</feature>
<proteinExistence type="predicted"/>
<dbReference type="PANTHER" id="PTHR43208">
    <property type="entry name" value="ABC TRANSPORTER SUBSTRATE-BINDING PROTEIN"/>
    <property type="match status" value="1"/>
</dbReference>
<name>A0A1Y6K0B8_9CHLR</name>